<organism evidence="1 2">
    <name type="scientific">Ambispora gerdemannii</name>
    <dbReference type="NCBI Taxonomy" id="144530"/>
    <lineage>
        <taxon>Eukaryota</taxon>
        <taxon>Fungi</taxon>
        <taxon>Fungi incertae sedis</taxon>
        <taxon>Mucoromycota</taxon>
        <taxon>Glomeromycotina</taxon>
        <taxon>Glomeromycetes</taxon>
        <taxon>Archaeosporales</taxon>
        <taxon>Ambisporaceae</taxon>
        <taxon>Ambispora</taxon>
    </lineage>
</organism>
<dbReference type="OrthoDB" id="2341552at2759"/>
<reference evidence="1" key="1">
    <citation type="submission" date="2021-06" db="EMBL/GenBank/DDBJ databases">
        <authorList>
            <person name="Kallberg Y."/>
            <person name="Tangrot J."/>
            <person name="Rosling A."/>
        </authorList>
    </citation>
    <scope>NUCLEOTIDE SEQUENCE</scope>
    <source>
        <strain evidence="1">MT106</strain>
    </source>
</reference>
<dbReference type="AlphaFoldDB" id="A0A9N8ZU04"/>
<keyword evidence="2" id="KW-1185">Reference proteome</keyword>
<comment type="caution">
    <text evidence="1">The sequence shown here is derived from an EMBL/GenBank/DDBJ whole genome shotgun (WGS) entry which is preliminary data.</text>
</comment>
<proteinExistence type="predicted"/>
<sequence>MNHMNEYEMLEFVDFTLQYKIDHPESNVREITQKYNESKQANGTGKSKLLRELAVEKDVFVVYIYLRDSITMGYPKRSTIADIIAEKSFSKAHYFIFLLALFGMCSEFLDQQLRENAKKTCDRVMEQMKLQEISTDVVEKIANHYKNLMVTLKKLSNTSPFKMLVFDEAGALIDSNNTFNDKGDFYHLRKALQAISRESFMALFTDTLKSFKFLFWKMPRLIQQTDIDEATVIEFVMEKILCDMTKARYIYEKRVNSYTFIETVTEALVILGPRLYLKISSLLQQASKLVSNHMRILRHVDDERELLITISPSEFMLAEAASHTMNCPGIFESPS</sequence>
<evidence type="ECO:0000313" key="1">
    <source>
        <dbReference type="EMBL" id="CAG8506610.1"/>
    </source>
</evidence>
<accession>A0A9N8ZU04</accession>
<evidence type="ECO:0000313" key="2">
    <source>
        <dbReference type="Proteomes" id="UP000789831"/>
    </source>
</evidence>
<protein>
    <submittedName>
        <fullName evidence="1">4052_t:CDS:1</fullName>
    </submittedName>
</protein>
<dbReference type="PANTHER" id="PTHR33266:SF1">
    <property type="entry name" value="F-BOX DOMAIN-CONTAINING PROTEIN"/>
    <property type="match status" value="1"/>
</dbReference>
<gene>
    <name evidence="1" type="ORF">AGERDE_LOCUS4524</name>
</gene>
<dbReference type="EMBL" id="CAJVPL010000529">
    <property type="protein sequence ID" value="CAG8506610.1"/>
    <property type="molecule type" value="Genomic_DNA"/>
</dbReference>
<dbReference type="Proteomes" id="UP000789831">
    <property type="component" value="Unassembled WGS sequence"/>
</dbReference>
<name>A0A9N8ZU04_9GLOM</name>
<dbReference type="PANTHER" id="PTHR33266">
    <property type="entry name" value="CHROMOSOME 15, WHOLE GENOME SHOTGUN SEQUENCE"/>
    <property type="match status" value="1"/>
</dbReference>